<reference evidence="2 3" key="1">
    <citation type="submission" date="2016-10" db="EMBL/GenBank/DDBJ databases">
        <authorList>
            <person name="de Groot N.N."/>
        </authorList>
    </citation>
    <scope>NUCLEOTIDE SEQUENCE [LARGE SCALE GENOMIC DNA]</scope>
    <source>
        <strain evidence="2 3">DSM 22126</strain>
    </source>
</reference>
<dbReference type="InterPro" id="IPR038555">
    <property type="entry name" value="Zincin_1_sf"/>
</dbReference>
<dbReference type="InterPro" id="IPR010428">
    <property type="entry name" value="Zincin_1"/>
</dbReference>
<dbReference type="AlphaFoldDB" id="A0A1H1QUK8"/>
<evidence type="ECO:0000313" key="2">
    <source>
        <dbReference type="EMBL" id="SDS27046.1"/>
    </source>
</evidence>
<proteinExistence type="predicted"/>
<dbReference type="SUPFAM" id="SSF55486">
    <property type="entry name" value="Metalloproteases ('zincins'), catalytic domain"/>
    <property type="match status" value="1"/>
</dbReference>
<evidence type="ECO:0000313" key="3">
    <source>
        <dbReference type="Proteomes" id="UP000185663"/>
    </source>
</evidence>
<keyword evidence="3" id="KW-1185">Reference proteome</keyword>
<protein>
    <submittedName>
        <fullName evidence="2">Zinicin-like metallopeptidase</fullName>
    </submittedName>
</protein>
<feature type="region of interest" description="Disordered" evidence="1">
    <location>
        <begin position="22"/>
        <end position="41"/>
    </location>
</feature>
<dbReference type="Proteomes" id="UP000185663">
    <property type="component" value="Chromosome I"/>
</dbReference>
<dbReference type="STRING" id="545619.SAMN04489860_1176"/>
<name>A0A1H1QUK8_9CELL</name>
<dbReference type="CDD" id="cd12954">
    <property type="entry name" value="MMP_TTHA0227_like_1"/>
    <property type="match status" value="1"/>
</dbReference>
<organism evidence="2 3">
    <name type="scientific">Paraoerskovia marina</name>
    <dbReference type="NCBI Taxonomy" id="545619"/>
    <lineage>
        <taxon>Bacteria</taxon>
        <taxon>Bacillati</taxon>
        <taxon>Actinomycetota</taxon>
        <taxon>Actinomycetes</taxon>
        <taxon>Micrococcales</taxon>
        <taxon>Cellulomonadaceae</taxon>
        <taxon>Paraoerskovia</taxon>
    </lineage>
</organism>
<dbReference type="Pfam" id="PF06262">
    <property type="entry name" value="Zincin_1"/>
    <property type="match status" value="1"/>
</dbReference>
<evidence type="ECO:0000256" key="1">
    <source>
        <dbReference type="SAM" id="MobiDB-lite"/>
    </source>
</evidence>
<dbReference type="EMBL" id="LT629776">
    <property type="protein sequence ID" value="SDS27046.1"/>
    <property type="molecule type" value="Genomic_DNA"/>
</dbReference>
<sequence length="160" mass="17713">MWAARAEPSPDLAYVVPAEVAGPRRRRDRRGRGVRGPLIPPSVPAHLSRSDRFDGYVLAAVERVEAVWGDELRGTEFAVETVPPSDPHPWEPIGVRLGRCHPAESGQPARIVVFRRPIESRATGRADLADMVSDVVVQQVAELLGRRPEEIDPMFGREDP</sequence>
<gene>
    <name evidence="2" type="ORF">SAMN04489860_1176</name>
</gene>
<dbReference type="Gene3D" id="3.30.2010.20">
    <property type="match status" value="1"/>
</dbReference>
<dbReference type="eggNOG" id="COG3824">
    <property type="taxonomic scope" value="Bacteria"/>
</dbReference>
<feature type="compositionally biased region" description="Basic residues" evidence="1">
    <location>
        <begin position="23"/>
        <end position="33"/>
    </location>
</feature>
<accession>A0A1H1QUK8</accession>